<dbReference type="STRING" id="1070870.SAMN05444351_1649"/>
<dbReference type="PROSITE" id="PS00197">
    <property type="entry name" value="2FE2S_FER_1"/>
    <property type="match status" value="1"/>
</dbReference>
<accession>A0A1M5HLU5</accession>
<dbReference type="PANTHER" id="PTHR47354:SF1">
    <property type="entry name" value="CARNITINE MONOOXYGENASE REDUCTASE SUBUNIT"/>
    <property type="match status" value="1"/>
</dbReference>
<evidence type="ECO:0000256" key="1">
    <source>
        <dbReference type="ARBA" id="ARBA00001974"/>
    </source>
</evidence>
<protein>
    <submittedName>
        <fullName evidence="10">Ferredoxin-NADP reductase</fullName>
    </submittedName>
</protein>
<evidence type="ECO:0000313" key="10">
    <source>
        <dbReference type="EMBL" id="SHG16929.1"/>
    </source>
</evidence>
<dbReference type="Gene3D" id="3.10.20.30">
    <property type="match status" value="1"/>
</dbReference>
<dbReference type="Proteomes" id="UP000184471">
    <property type="component" value="Unassembled WGS sequence"/>
</dbReference>
<gene>
    <name evidence="10" type="ORF">SAMN05444351_1649</name>
</gene>
<dbReference type="GO" id="GO:0046872">
    <property type="term" value="F:metal ion binding"/>
    <property type="evidence" value="ECO:0007669"/>
    <property type="project" value="UniProtKB-KW"/>
</dbReference>
<dbReference type="PRINTS" id="PR00409">
    <property type="entry name" value="PHDIOXRDTASE"/>
</dbReference>
<dbReference type="CDD" id="cd06185">
    <property type="entry name" value="PDR_like"/>
    <property type="match status" value="1"/>
</dbReference>
<dbReference type="PANTHER" id="PTHR47354">
    <property type="entry name" value="NADH OXIDOREDUCTASE HCR"/>
    <property type="match status" value="1"/>
</dbReference>
<dbReference type="GO" id="GO:0051537">
    <property type="term" value="F:2 iron, 2 sulfur cluster binding"/>
    <property type="evidence" value="ECO:0007669"/>
    <property type="project" value="UniProtKB-KW"/>
</dbReference>
<evidence type="ECO:0000313" key="11">
    <source>
        <dbReference type="Proteomes" id="UP000184471"/>
    </source>
</evidence>
<evidence type="ECO:0000256" key="2">
    <source>
        <dbReference type="ARBA" id="ARBA00022630"/>
    </source>
</evidence>
<dbReference type="Gene3D" id="3.40.50.80">
    <property type="entry name" value="Nucleotide-binding domain of ferredoxin-NADP reductase (FNR) module"/>
    <property type="match status" value="1"/>
</dbReference>
<dbReference type="InterPro" id="IPR001041">
    <property type="entry name" value="2Fe-2S_ferredoxin-type"/>
</dbReference>
<dbReference type="InterPro" id="IPR039261">
    <property type="entry name" value="FNR_nucleotide-bd"/>
</dbReference>
<feature type="domain" description="2Fe-2S ferredoxin-type" evidence="8">
    <location>
        <begin position="244"/>
        <end position="329"/>
    </location>
</feature>
<dbReference type="Pfam" id="PF00111">
    <property type="entry name" value="Fer2"/>
    <property type="match status" value="1"/>
</dbReference>
<evidence type="ECO:0000259" key="8">
    <source>
        <dbReference type="PROSITE" id="PS51085"/>
    </source>
</evidence>
<keyword evidence="4" id="KW-0479">Metal-binding</keyword>
<evidence type="ECO:0000256" key="4">
    <source>
        <dbReference type="ARBA" id="ARBA00022723"/>
    </source>
</evidence>
<sequence>MTASVSAPALASAPASADVATLRVVDKQVRADGVVTLDLASPSGGRLRDWTPGAHVDLVLPGGLTRQYSLCGDRFDPATYRVGVLLEPGSRGGSAYVHRELAVGDLVGVGGPRNNFPLVPSERYLFVAGGIGITPLLPMVRQAEALGADWRLLYGGRERRSMAFLDELAAFGDRVLVRPQDETGLLDLAGFLGRPRPGVRVYSCGPAPLLAAMERACADWPPYTLRTERFVAVDGGAPARTAPFEVELARTGTTVVVDPGSTVLDALGRVGVEVLSSCRRGVCGTCETTVLAGRPDHRDALLDDDERAANDCMYVCVSRSRDERLVLDL</sequence>
<keyword evidence="6" id="KW-0408">Iron</keyword>
<evidence type="ECO:0000256" key="7">
    <source>
        <dbReference type="ARBA" id="ARBA00023014"/>
    </source>
</evidence>
<name>A0A1M5HLU5_9ACTN</name>
<feature type="domain" description="FAD-binding FR-type" evidence="9">
    <location>
        <begin position="17"/>
        <end position="119"/>
    </location>
</feature>
<evidence type="ECO:0000259" key="9">
    <source>
        <dbReference type="PROSITE" id="PS51384"/>
    </source>
</evidence>
<dbReference type="GO" id="GO:0016491">
    <property type="term" value="F:oxidoreductase activity"/>
    <property type="evidence" value="ECO:0007669"/>
    <property type="project" value="UniProtKB-KW"/>
</dbReference>
<dbReference type="InterPro" id="IPR012675">
    <property type="entry name" value="Beta-grasp_dom_sf"/>
</dbReference>
<dbReference type="InterPro" id="IPR017927">
    <property type="entry name" value="FAD-bd_FR_type"/>
</dbReference>
<dbReference type="EMBL" id="FQVX01000002">
    <property type="protein sequence ID" value="SHG16929.1"/>
    <property type="molecule type" value="Genomic_DNA"/>
</dbReference>
<evidence type="ECO:0000256" key="6">
    <source>
        <dbReference type="ARBA" id="ARBA00023004"/>
    </source>
</evidence>
<keyword evidence="11" id="KW-1185">Reference proteome</keyword>
<proteinExistence type="predicted"/>
<keyword evidence="2" id="KW-0285">Flavoprotein</keyword>
<evidence type="ECO:0000256" key="5">
    <source>
        <dbReference type="ARBA" id="ARBA00023002"/>
    </source>
</evidence>
<dbReference type="Gene3D" id="2.40.30.10">
    <property type="entry name" value="Translation factors"/>
    <property type="match status" value="1"/>
</dbReference>
<dbReference type="CDD" id="cd00207">
    <property type="entry name" value="fer2"/>
    <property type="match status" value="1"/>
</dbReference>
<keyword evidence="5" id="KW-0560">Oxidoreductase</keyword>
<dbReference type="SUPFAM" id="SSF52343">
    <property type="entry name" value="Ferredoxin reductase-like, C-terminal NADP-linked domain"/>
    <property type="match status" value="1"/>
</dbReference>
<dbReference type="InterPro" id="IPR017938">
    <property type="entry name" value="Riboflavin_synthase-like_b-brl"/>
</dbReference>
<dbReference type="InterPro" id="IPR036010">
    <property type="entry name" value="2Fe-2S_ferredoxin-like_sf"/>
</dbReference>
<organism evidence="10 11">
    <name type="scientific">Geodermatophilus nigrescens</name>
    <dbReference type="NCBI Taxonomy" id="1070870"/>
    <lineage>
        <taxon>Bacteria</taxon>
        <taxon>Bacillati</taxon>
        <taxon>Actinomycetota</taxon>
        <taxon>Actinomycetes</taxon>
        <taxon>Geodermatophilales</taxon>
        <taxon>Geodermatophilaceae</taxon>
        <taxon>Geodermatophilus</taxon>
    </lineage>
</organism>
<dbReference type="InterPro" id="IPR050415">
    <property type="entry name" value="MRET"/>
</dbReference>
<dbReference type="PROSITE" id="PS51384">
    <property type="entry name" value="FAD_FR"/>
    <property type="match status" value="1"/>
</dbReference>
<dbReference type="PROSITE" id="PS51085">
    <property type="entry name" value="2FE2S_FER_2"/>
    <property type="match status" value="1"/>
</dbReference>
<dbReference type="SUPFAM" id="SSF54292">
    <property type="entry name" value="2Fe-2S ferredoxin-like"/>
    <property type="match status" value="1"/>
</dbReference>
<dbReference type="InterPro" id="IPR006058">
    <property type="entry name" value="2Fe2S_fd_BS"/>
</dbReference>
<dbReference type="AlphaFoldDB" id="A0A1M5HLU5"/>
<dbReference type="RefSeq" id="WP_073419721.1">
    <property type="nucleotide sequence ID" value="NZ_FQVX01000002.1"/>
</dbReference>
<dbReference type="SUPFAM" id="SSF63380">
    <property type="entry name" value="Riboflavin synthase domain-like"/>
    <property type="match status" value="1"/>
</dbReference>
<comment type="cofactor">
    <cofactor evidence="1">
        <name>FAD</name>
        <dbReference type="ChEBI" id="CHEBI:57692"/>
    </cofactor>
</comment>
<keyword evidence="7" id="KW-0411">Iron-sulfur</keyword>
<reference evidence="10 11" key="1">
    <citation type="submission" date="2016-11" db="EMBL/GenBank/DDBJ databases">
        <authorList>
            <person name="Jaros S."/>
            <person name="Januszkiewicz K."/>
            <person name="Wedrychowicz H."/>
        </authorList>
    </citation>
    <scope>NUCLEOTIDE SEQUENCE [LARGE SCALE GENOMIC DNA]</scope>
    <source>
        <strain evidence="10 11">DSM 45408</strain>
    </source>
</reference>
<evidence type="ECO:0000256" key="3">
    <source>
        <dbReference type="ARBA" id="ARBA00022714"/>
    </source>
</evidence>
<keyword evidence="3" id="KW-0001">2Fe-2S</keyword>
<dbReference type="OrthoDB" id="502624at2"/>